<reference evidence="1 2" key="1">
    <citation type="submission" date="2022-10" db="EMBL/GenBank/DDBJ databases">
        <title>Draft genome assembly of moderately radiation resistant bacterium Metabacillus halosaccharovorans.</title>
        <authorList>
            <person name="Pal S."/>
            <person name="Gopinathan A."/>
        </authorList>
    </citation>
    <scope>NUCLEOTIDE SEQUENCE [LARGE SCALE GENOMIC DNA]</scope>
    <source>
        <strain evidence="1 2">VITHBRA001</strain>
    </source>
</reference>
<comment type="caution">
    <text evidence="1">The sequence shown here is derived from an EMBL/GenBank/DDBJ whole genome shotgun (WGS) entry which is preliminary data.</text>
</comment>
<evidence type="ECO:0000313" key="1">
    <source>
        <dbReference type="EMBL" id="MCV9888751.1"/>
    </source>
</evidence>
<dbReference type="Proteomes" id="UP001526147">
    <property type="component" value="Unassembled WGS sequence"/>
</dbReference>
<accession>A0ABT3DPJ4</accession>
<proteinExistence type="predicted"/>
<sequence>MIVDEEYAFPLASLIIAKILGVPAEERRTKSI</sequence>
<keyword evidence="2" id="KW-1185">Reference proteome</keyword>
<dbReference type="RefSeq" id="WP_264144787.1">
    <property type="nucleotide sequence ID" value="NZ_JAOYEY010000051.1"/>
</dbReference>
<protein>
    <submittedName>
        <fullName evidence="1">Cytochrome P450</fullName>
    </submittedName>
</protein>
<gene>
    <name evidence="1" type="ORF">OIH86_24145</name>
</gene>
<evidence type="ECO:0000313" key="2">
    <source>
        <dbReference type="Proteomes" id="UP001526147"/>
    </source>
</evidence>
<organism evidence="1 2">
    <name type="scientific">Metabacillus halosaccharovorans</name>
    <dbReference type="NCBI Taxonomy" id="930124"/>
    <lineage>
        <taxon>Bacteria</taxon>
        <taxon>Bacillati</taxon>
        <taxon>Bacillota</taxon>
        <taxon>Bacilli</taxon>
        <taxon>Bacillales</taxon>
        <taxon>Bacillaceae</taxon>
        <taxon>Metabacillus</taxon>
    </lineage>
</organism>
<dbReference type="EMBL" id="JAOYEY010000051">
    <property type="protein sequence ID" value="MCV9888751.1"/>
    <property type="molecule type" value="Genomic_DNA"/>
</dbReference>
<name>A0ABT3DPJ4_9BACI</name>